<dbReference type="Proteomes" id="UP001050975">
    <property type="component" value="Unassembled WGS sequence"/>
</dbReference>
<keyword evidence="9" id="KW-1185">Reference proteome</keyword>
<comment type="caution">
    <text evidence="8">The sequence shown here is derived from an EMBL/GenBank/DDBJ whole genome shotgun (WGS) entry which is preliminary data.</text>
</comment>
<dbReference type="SUPFAM" id="SSF140869">
    <property type="entry name" value="GUN4-like"/>
    <property type="match status" value="1"/>
</dbReference>
<dbReference type="InterPro" id="IPR017441">
    <property type="entry name" value="Protein_kinase_ATP_BS"/>
</dbReference>
<keyword evidence="2" id="KW-0808">Transferase</keyword>
<dbReference type="InterPro" id="IPR008629">
    <property type="entry name" value="GUN4-like"/>
</dbReference>
<dbReference type="GO" id="GO:0005524">
    <property type="term" value="F:ATP binding"/>
    <property type="evidence" value="ECO:0007669"/>
    <property type="project" value="UniProtKB-UniRule"/>
</dbReference>
<evidence type="ECO:0000313" key="9">
    <source>
        <dbReference type="Proteomes" id="UP001050975"/>
    </source>
</evidence>
<evidence type="ECO:0000256" key="5">
    <source>
        <dbReference type="ARBA" id="ARBA00022840"/>
    </source>
</evidence>
<dbReference type="CDD" id="cd16383">
    <property type="entry name" value="GUN4"/>
    <property type="match status" value="1"/>
</dbReference>
<dbReference type="EC" id="2.7.11.1" evidence="1"/>
<dbReference type="EMBL" id="BLAY01000096">
    <property type="protein sequence ID" value="GET40648.1"/>
    <property type="molecule type" value="Genomic_DNA"/>
</dbReference>
<gene>
    <name evidence="8" type="ORF">MiSe_54590</name>
</gene>
<dbReference type="InterPro" id="IPR008271">
    <property type="entry name" value="Ser/Thr_kinase_AS"/>
</dbReference>
<evidence type="ECO:0000259" key="7">
    <source>
        <dbReference type="PROSITE" id="PS50011"/>
    </source>
</evidence>
<evidence type="ECO:0000256" key="2">
    <source>
        <dbReference type="ARBA" id="ARBA00022679"/>
    </source>
</evidence>
<dbReference type="RefSeq" id="WP_226586672.1">
    <property type="nucleotide sequence ID" value="NZ_BLAY01000096.1"/>
</dbReference>
<organism evidence="8 9">
    <name type="scientific">Microseira wollei NIES-4236</name>
    <dbReference type="NCBI Taxonomy" id="2530354"/>
    <lineage>
        <taxon>Bacteria</taxon>
        <taxon>Bacillati</taxon>
        <taxon>Cyanobacteriota</taxon>
        <taxon>Cyanophyceae</taxon>
        <taxon>Oscillatoriophycideae</taxon>
        <taxon>Aerosakkonematales</taxon>
        <taxon>Aerosakkonemataceae</taxon>
        <taxon>Microseira</taxon>
    </lineage>
</organism>
<keyword evidence="8" id="KW-0723">Serine/threonine-protein kinase</keyword>
<reference evidence="8" key="1">
    <citation type="submission" date="2019-10" db="EMBL/GenBank/DDBJ databases">
        <title>Draft genome sequece of Microseira wollei NIES-4236.</title>
        <authorList>
            <person name="Yamaguchi H."/>
            <person name="Suzuki S."/>
            <person name="Kawachi M."/>
        </authorList>
    </citation>
    <scope>NUCLEOTIDE SEQUENCE</scope>
    <source>
        <strain evidence="8">NIES-4236</strain>
    </source>
</reference>
<name>A0AAV3XGN2_9CYAN</name>
<dbReference type="InterPro" id="IPR000719">
    <property type="entry name" value="Prot_kinase_dom"/>
</dbReference>
<dbReference type="Gene3D" id="1.10.10.1770">
    <property type="entry name" value="Gun4-like"/>
    <property type="match status" value="1"/>
</dbReference>
<dbReference type="Pfam" id="PF05419">
    <property type="entry name" value="GUN4"/>
    <property type="match status" value="1"/>
</dbReference>
<dbReference type="SMART" id="SM00220">
    <property type="entry name" value="S_TKc"/>
    <property type="match status" value="1"/>
</dbReference>
<accession>A0AAV3XGN2</accession>
<dbReference type="PROSITE" id="PS00107">
    <property type="entry name" value="PROTEIN_KINASE_ATP"/>
    <property type="match status" value="1"/>
</dbReference>
<evidence type="ECO:0000256" key="1">
    <source>
        <dbReference type="ARBA" id="ARBA00012513"/>
    </source>
</evidence>
<evidence type="ECO:0000313" key="8">
    <source>
        <dbReference type="EMBL" id="GET40648.1"/>
    </source>
</evidence>
<dbReference type="InterPro" id="IPR037215">
    <property type="entry name" value="GUN4-like_sf"/>
</dbReference>
<dbReference type="PROSITE" id="PS00108">
    <property type="entry name" value="PROTEIN_KINASE_ST"/>
    <property type="match status" value="1"/>
</dbReference>
<dbReference type="Gene3D" id="1.10.510.10">
    <property type="entry name" value="Transferase(Phosphotransferase) domain 1"/>
    <property type="match status" value="1"/>
</dbReference>
<protein>
    <recommendedName>
        <fullName evidence="1">non-specific serine/threonine protein kinase</fullName>
        <ecNumber evidence="1">2.7.11.1</ecNumber>
    </recommendedName>
</protein>
<evidence type="ECO:0000256" key="4">
    <source>
        <dbReference type="ARBA" id="ARBA00022777"/>
    </source>
</evidence>
<dbReference type="Pfam" id="PF00069">
    <property type="entry name" value="Pkinase"/>
    <property type="match status" value="1"/>
</dbReference>
<feature type="binding site" evidence="6">
    <location>
        <position position="42"/>
    </location>
    <ligand>
        <name>ATP</name>
        <dbReference type="ChEBI" id="CHEBI:30616"/>
    </ligand>
</feature>
<dbReference type="AlphaFoldDB" id="A0AAV3XGN2"/>
<keyword evidence="3 6" id="KW-0547">Nucleotide-binding</keyword>
<feature type="domain" description="Protein kinase" evidence="7">
    <location>
        <begin position="14"/>
        <end position="278"/>
    </location>
</feature>
<evidence type="ECO:0000256" key="6">
    <source>
        <dbReference type="PROSITE-ProRule" id="PRU10141"/>
    </source>
</evidence>
<dbReference type="SUPFAM" id="SSF56112">
    <property type="entry name" value="Protein kinase-like (PK-like)"/>
    <property type="match status" value="1"/>
</dbReference>
<proteinExistence type="predicted"/>
<dbReference type="GO" id="GO:0004674">
    <property type="term" value="F:protein serine/threonine kinase activity"/>
    <property type="evidence" value="ECO:0007669"/>
    <property type="project" value="UniProtKB-KW"/>
</dbReference>
<dbReference type="InterPro" id="IPR011009">
    <property type="entry name" value="Kinase-like_dom_sf"/>
</dbReference>
<dbReference type="PANTHER" id="PTHR43289">
    <property type="entry name" value="MITOGEN-ACTIVATED PROTEIN KINASE KINASE KINASE 20-RELATED"/>
    <property type="match status" value="1"/>
</dbReference>
<dbReference type="CDD" id="cd14014">
    <property type="entry name" value="STKc_PknB_like"/>
    <property type="match status" value="1"/>
</dbReference>
<keyword evidence="4 8" id="KW-0418">Kinase</keyword>
<keyword evidence="5 6" id="KW-0067">ATP-binding</keyword>
<evidence type="ECO:0000256" key="3">
    <source>
        <dbReference type="ARBA" id="ARBA00022741"/>
    </source>
</evidence>
<dbReference type="Gene3D" id="1.25.40.620">
    <property type="match status" value="1"/>
</dbReference>
<dbReference type="Gene3D" id="3.30.200.20">
    <property type="entry name" value="Phosphorylase Kinase, domain 1"/>
    <property type="match status" value="1"/>
</dbReference>
<dbReference type="PROSITE" id="PS50011">
    <property type="entry name" value="PROTEIN_KINASE_DOM"/>
    <property type="match status" value="1"/>
</dbReference>
<sequence length="470" mass="53494">MVWVAGQKLYGERYTIERYLGQGGFGVTYLATNKKGDRVAIKTLKQEVLTNPKLAAYRLKYKLSFREEALRLALCRHPHIVRIENAFYEGDLPCIAMEYVQGEDLRQRVKNNGALAEIEALRYIWQIGQALIVLHDKGMLHQDIKPPNIMVRQGKPEAVLIDFGIAREFIPNPSNYHTTSYTGGFSPIEQYAPQAKRSECTDVYSLAATLYYLLTGKVPTPAPARAAKQPLVPPKEYNPNISARVNQAILKGMEFEPENRPQSVPEWLELLGVIAPQILPAPPVALEAINPPPPPTVTPVAIALKPDYTKLQRLLAARKWKEADLETEIVMLQVARTDKDDWLNLELMHKFPWEDLRQINQIWLYYSKSRFGFSIQKRIWQELGGQVDYQTERSLGDRVGWRVNNTWLNYDNLTFSLDAPTGHLPARGSALWARGSVFFGWAWWVFFDQAILSRSDNLNNPPNSIRGVAP</sequence>
<dbReference type="PANTHER" id="PTHR43289:SF6">
    <property type="entry name" value="SERINE_THREONINE-PROTEIN KINASE NEKL-3"/>
    <property type="match status" value="1"/>
</dbReference>